<sequence>TLPHCPPLHLLPLPDNAWADDSGVGFGVLVGDCAQAIIAPLPRPIYLWKGLAVFWCACIGEKGTILHTDNTSLALAVHRGHGRALPWAIASAISLLLERSS</sequence>
<proteinExistence type="evidence at transcript level"/>
<name>A0A090X9Z7_IXORI</name>
<feature type="non-terminal residue" evidence="1">
    <location>
        <position position="1"/>
    </location>
</feature>
<dbReference type="EMBL" id="GBIH01001049">
    <property type="protein sequence ID" value="JAC93661.1"/>
    <property type="molecule type" value="mRNA"/>
</dbReference>
<evidence type="ECO:0000313" key="1">
    <source>
        <dbReference type="EMBL" id="JAC93661.1"/>
    </source>
</evidence>
<reference evidence="1" key="1">
    <citation type="journal article" date="2015" name="PLoS Negl. Trop. Dis.">
        <title>Deep Sequencing Analysis of the Ixodes ricinus Haemocytome.</title>
        <authorList>
            <person name="Kotsyfakis M."/>
            <person name="Kopacek P."/>
            <person name="Franta Z."/>
            <person name="Pedra J.H."/>
            <person name="Ribeiro J.M."/>
        </authorList>
    </citation>
    <scope>NUCLEOTIDE SEQUENCE</scope>
</reference>
<organism evidence="1">
    <name type="scientific">Ixodes ricinus</name>
    <name type="common">Common tick</name>
    <name type="synonym">Acarus ricinus</name>
    <dbReference type="NCBI Taxonomy" id="34613"/>
    <lineage>
        <taxon>Eukaryota</taxon>
        <taxon>Metazoa</taxon>
        <taxon>Ecdysozoa</taxon>
        <taxon>Arthropoda</taxon>
        <taxon>Chelicerata</taxon>
        <taxon>Arachnida</taxon>
        <taxon>Acari</taxon>
        <taxon>Parasitiformes</taxon>
        <taxon>Ixodida</taxon>
        <taxon>Ixodoidea</taxon>
        <taxon>Ixodidae</taxon>
        <taxon>Ixodinae</taxon>
        <taxon>Ixodes</taxon>
    </lineage>
</organism>
<dbReference type="AlphaFoldDB" id="A0A090X9Z7"/>
<evidence type="ECO:0008006" key="2">
    <source>
        <dbReference type="Google" id="ProtNLM"/>
    </source>
</evidence>
<protein>
    <recommendedName>
        <fullName evidence="2">Tick transposon</fullName>
    </recommendedName>
</protein>
<accession>A0A090X9Z7</accession>